<evidence type="ECO:0000313" key="2">
    <source>
        <dbReference type="Proteomes" id="UP000320184"/>
    </source>
</evidence>
<protein>
    <recommendedName>
        <fullName evidence="3">Lipoprotein</fullName>
    </recommendedName>
</protein>
<evidence type="ECO:0008006" key="3">
    <source>
        <dbReference type="Google" id="ProtNLM"/>
    </source>
</evidence>
<sequence>MKRLFVVLAIFLAVAAVVAGCTRLLLDPLTKGGPGEFAALSPCLKKCDAQFRDCRNAGGTKAACTAARDACRARCGYQEGSGTAGY</sequence>
<dbReference type="Proteomes" id="UP000320184">
    <property type="component" value="Unassembled WGS sequence"/>
</dbReference>
<dbReference type="AlphaFoldDB" id="A0A538SLE4"/>
<comment type="caution">
    <text evidence="1">The sequence shown here is derived from an EMBL/GenBank/DDBJ whole genome shotgun (WGS) entry which is preliminary data.</text>
</comment>
<dbReference type="PROSITE" id="PS51257">
    <property type="entry name" value="PROKAR_LIPOPROTEIN"/>
    <property type="match status" value="1"/>
</dbReference>
<dbReference type="EMBL" id="VBOT01000040">
    <property type="protein sequence ID" value="TMQ52189.1"/>
    <property type="molecule type" value="Genomic_DNA"/>
</dbReference>
<evidence type="ECO:0000313" key="1">
    <source>
        <dbReference type="EMBL" id="TMQ52189.1"/>
    </source>
</evidence>
<reference evidence="1 2" key="1">
    <citation type="journal article" date="2019" name="Nat. Microbiol.">
        <title>Mediterranean grassland soil C-N compound turnover is dependent on rainfall and depth, and is mediated by genomically divergent microorganisms.</title>
        <authorList>
            <person name="Diamond S."/>
            <person name="Andeer P.F."/>
            <person name="Li Z."/>
            <person name="Crits-Christoph A."/>
            <person name="Burstein D."/>
            <person name="Anantharaman K."/>
            <person name="Lane K.R."/>
            <person name="Thomas B.C."/>
            <person name="Pan C."/>
            <person name="Northen T.R."/>
            <person name="Banfield J.F."/>
        </authorList>
    </citation>
    <scope>NUCLEOTIDE SEQUENCE [LARGE SCALE GENOMIC DNA]</scope>
    <source>
        <strain evidence="1">WS_3</strain>
    </source>
</reference>
<organism evidence="1 2">
    <name type="scientific">Eiseniibacteriota bacterium</name>
    <dbReference type="NCBI Taxonomy" id="2212470"/>
    <lineage>
        <taxon>Bacteria</taxon>
        <taxon>Candidatus Eiseniibacteriota</taxon>
    </lineage>
</organism>
<gene>
    <name evidence="1" type="ORF">E6K73_03520</name>
</gene>
<name>A0A538SLE4_UNCEI</name>
<accession>A0A538SLE4</accession>
<proteinExistence type="predicted"/>